<proteinExistence type="predicted"/>
<name>A0A1B9IVS1_9TREE</name>
<accession>A0A1B9IVS1</accession>
<reference evidence="1 2" key="1">
    <citation type="submission" date="2013-07" db="EMBL/GenBank/DDBJ databases">
        <title>The Genome Sequence of Kwoniella mangroviensis CBS10435.</title>
        <authorList>
            <consortium name="The Broad Institute Genome Sequencing Platform"/>
            <person name="Cuomo C."/>
            <person name="Litvintseva A."/>
            <person name="Chen Y."/>
            <person name="Heitman J."/>
            <person name="Sun S."/>
            <person name="Springer D."/>
            <person name="Dromer F."/>
            <person name="Young S.K."/>
            <person name="Zeng Q."/>
            <person name="Gargeya S."/>
            <person name="Fitzgerald M."/>
            <person name="Abouelleil A."/>
            <person name="Alvarado L."/>
            <person name="Berlin A.M."/>
            <person name="Chapman S.B."/>
            <person name="Dewar J."/>
            <person name="Goldberg J."/>
            <person name="Griggs A."/>
            <person name="Gujja S."/>
            <person name="Hansen M."/>
            <person name="Howarth C."/>
            <person name="Imamovic A."/>
            <person name="Larimer J."/>
            <person name="McCowan C."/>
            <person name="Murphy C."/>
            <person name="Pearson M."/>
            <person name="Priest M."/>
            <person name="Roberts A."/>
            <person name="Saif S."/>
            <person name="Shea T."/>
            <person name="Sykes S."/>
            <person name="Wortman J."/>
            <person name="Nusbaum C."/>
            <person name="Birren B."/>
        </authorList>
    </citation>
    <scope>NUCLEOTIDE SEQUENCE [LARGE SCALE GENOMIC DNA]</scope>
    <source>
        <strain evidence="1 2">CBS 10435</strain>
    </source>
</reference>
<protein>
    <submittedName>
        <fullName evidence="1">Uncharacterized protein</fullName>
    </submittedName>
</protein>
<organism evidence="1 2">
    <name type="scientific">Kwoniella mangroviensis CBS 10435</name>
    <dbReference type="NCBI Taxonomy" id="1331196"/>
    <lineage>
        <taxon>Eukaryota</taxon>
        <taxon>Fungi</taxon>
        <taxon>Dikarya</taxon>
        <taxon>Basidiomycota</taxon>
        <taxon>Agaricomycotina</taxon>
        <taxon>Tremellomycetes</taxon>
        <taxon>Tremellales</taxon>
        <taxon>Cryptococcaceae</taxon>
        <taxon>Kwoniella</taxon>
    </lineage>
</organism>
<evidence type="ECO:0000313" key="1">
    <source>
        <dbReference type="EMBL" id="OCF59616.1"/>
    </source>
</evidence>
<keyword evidence="2" id="KW-1185">Reference proteome</keyword>
<sequence>MPAVKTAWFVLKVVEGVLRIYVNSAGHLLENSTGPKRLSKTPSKNRIEKIGGMVISLYQSPSAEISSSHPLTLGFGYETIRINLVPRLVTGYFMAVSISLQFVVIECTVWDRFKMLSAQNIVLRRHVAFTIASILQAKLPGQQK</sequence>
<dbReference type="AlphaFoldDB" id="A0A1B9IVS1"/>
<dbReference type="Proteomes" id="UP000092583">
    <property type="component" value="Unassembled WGS sequence"/>
</dbReference>
<evidence type="ECO:0000313" key="2">
    <source>
        <dbReference type="Proteomes" id="UP000092583"/>
    </source>
</evidence>
<reference evidence="2" key="2">
    <citation type="submission" date="2013-12" db="EMBL/GenBank/DDBJ databases">
        <title>Evolution of pathogenesis and genome organization in the Tremellales.</title>
        <authorList>
            <person name="Cuomo C."/>
            <person name="Litvintseva A."/>
            <person name="Heitman J."/>
            <person name="Chen Y."/>
            <person name="Sun S."/>
            <person name="Springer D."/>
            <person name="Dromer F."/>
            <person name="Young S."/>
            <person name="Zeng Q."/>
            <person name="Chapman S."/>
            <person name="Gujja S."/>
            <person name="Saif S."/>
            <person name="Birren B."/>
        </authorList>
    </citation>
    <scope>NUCLEOTIDE SEQUENCE [LARGE SCALE GENOMIC DNA]</scope>
    <source>
        <strain evidence="2">CBS 10435</strain>
    </source>
</reference>
<dbReference type="EMBL" id="KI669460">
    <property type="protein sequence ID" value="OCF59616.1"/>
    <property type="molecule type" value="Genomic_DNA"/>
</dbReference>
<gene>
    <name evidence="1" type="ORF">L486_02288</name>
</gene>